<dbReference type="OrthoDB" id="443318at2759"/>
<dbReference type="PANTHER" id="PTHR11802:SF189">
    <property type="entry name" value="CARBOXYPEPTIDASE"/>
    <property type="match status" value="1"/>
</dbReference>
<dbReference type="PANTHER" id="PTHR11802">
    <property type="entry name" value="SERINE PROTEASE FAMILY S10 SERINE CARBOXYPEPTIDASE"/>
    <property type="match status" value="1"/>
</dbReference>
<evidence type="ECO:0000313" key="7">
    <source>
        <dbReference type="EMBL" id="EFX06048.1"/>
    </source>
</evidence>
<keyword evidence="3" id="KW-0645">Protease</keyword>
<dbReference type="RefSeq" id="XP_014175530.1">
    <property type="nucleotide sequence ID" value="XM_014320055.1"/>
</dbReference>
<keyword evidence="2 7" id="KW-0121">Carboxypeptidase</keyword>
<keyword evidence="6" id="KW-0325">Glycoprotein</keyword>
<evidence type="ECO:0000256" key="1">
    <source>
        <dbReference type="ARBA" id="ARBA00009431"/>
    </source>
</evidence>
<dbReference type="STRING" id="655863.F0X9W8"/>
<evidence type="ECO:0000256" key="6">
    <source>
        <dbReference type="ARBA" id="ARBA00023180"/>
    </source>
</evidence>
<dbReference type="InterPro" id="IPR001563">
    <property type="entry name" value="Peptidase_S10"/>
</dbReference>
<dbReference type="eggNOG" id="KOG1282">
    <property type="taxonomic scope" value="Eukaryota"/>
</dbReference>
<evidence type="ECO:0000256" key="2">
    <source>
        <dbReference type="ARBA" id="ARBA00022645"/>
    </source>
</evidence>
<dbReference type="SUPFAM" id="SSF53474">
    <property type="entry name" value="alpha/beta-Hydrolases"/>
    <property type="match status" value="1"/>
</dbReference>
<comment type="similarity">
    <text evidence="1">Belongs to the peptidase S10 family.</text>
</comment>
<keyword evidence="8" id="KW-1185">Reference proteome</keyword>
<dbReference type="InParanoid" id="F0X9W8"/>
<dbReference type="GeneID" id="25977293"/>
<dbReference type="AlphaFoldDB" id="F0X9W8"/>
<keyword evidence="5" id="KW-0378">Hydrolase</keyword>
<dbReference type="GO" id="GO:0000324">
    <property type="term" value="C:fungal-type vacuole"/>
    <property type="evidence" value="ECO:0007669"/>
    <property type="project" value="TreeGrafter"/>
</dbReference>
<dbReference type="InterPro" id="IPR029058">
    <property type="entry name" value="AB_hydrolase_fold"/>
</dbReference>
<accession>F0X9W8</accession>
<proteinExistence type="inferred from homology"/>
<sequence length="589" mass="63787">MKFLSHTSRYIQGQDQQGKITCRLCSDQKASICETRPGSKAYSGYVHIPANKTADIGGFDINAYFLYFQARESPETAPLAIYLAGGPGESSTYAVFDSENGPCIVNVFGNETTENEWSFNQHANVLYVDQPVQAGFSYSDLINGTVNIEDEAVMPQVFDSSNGLPAASRISGYGTFPGQDAAKTTNTTVSSGRAMWHFDEHWLTSFPPYATTSALEAGSKAISVWGNSYGGFWVPETGVQLSRNLERLHEDHPLHGRQLRLEAIGTTNGCIDLATAMLGYPEFAINNTYDVQFISEDLYTASIQNITGSGGCLDQLQYCREIAQAGDPETTGANATINELCQLALLSCEIVINVLNEVNNVSAFDVAVAEPDICPYYLPVEQYLNRVAVQQQLGVPLNFSLLSYTVDKVFGFASSSPSLSSSTGDAARQAGVNNLAYLLDRGVRVALIFGDRDYRCPWTGGEPTAEAVMWSGQNAFLNAGYQKLQNLPPDSHGAVVRQAGQLSFTRVFDAGHSVSAYAPNTVFSIFSRTLAGLDVASGRLPAHDGYHTFGPANSYSWRNTMPSGWPITDSCMVAGKFLPVDPWVALVSS</sequence>
<dbReference type="GO" id="GO:0006508">
    <property type="term" value="P:proteolysis"/>
    <property type="evidence" value="ECO:0007669"/>
    <property type="project" value="UniProtKB-KW"/>
</dbReference>
<dbReference type="Proteomes" id="UP000007796">
    <property type="component" value="Unassembled WGS sequence"/>
</dbReference>
<dbReference type="Pfam" id="PF00450">
    <property type="entry name" value="Peptidase_S10"/>
    <property type="match status" value="1"/>
</dbReference>
<evidence type="ECO:0000313" key="8">
    <source>
        <dbReference type="Proteomes" id="UP000007796"/>
    </source>
</evidence>
<dbReference type="Gene3D" id="3.40.50.1820">
    <property type="entry name" value="alpha/beta hydrolase"/>
    <property type="match status" value="1"/>
</dbReference>
<evidence type="ECO:0000256" key="3">
    <source>
        <dbReference type="ARBA" id="ARBA00022670"/>
    </source>
</evidence>
<dbReference type="GO" id="GO:0004185">
    <property type="term" value="F:serine-type carboxypeptidase activity"/>
    <property type="evidence" value="ECO:0007669"/>
    <property type="project" value="InterPro"/>
</dbReference>
<reference evidence="7 8" key="1">
    <citation type="journal article" date="2011" name="Proc. Natl. Acad. Sci. U.S.A.">
        <title>Genome and transcriptome analyses of the mountain pine beetle-fungal symbiont Grosmannia clavigera, a lodgepole pine pathogen.</title>
        <authorList>
            <person name="DiGuistini S."/>
            <person name="Wang Y."/>
            <person name="Liao N.Y."/>
            <person name="Taylor G."/>
            <person name="Tanguay P."/>
            <person name="Feau N."/>
            <person name="Henrissat B."/>
            <person name="Chan S.K."/>
            <person name="Hesse-Orce U."/>
            <person name="Alamouti S.M."/>
            <person name="Tsui C.K.M."/>
            <person name="Docking R.T."/>
            <person name="Levasseur A."/>
            <person name="Haridas S."/>
            <person name="Robertson G."/>
            <person name="Birol I."/>
            <person name="Holt R.A."/>
            <person name="Marra M.A."/>
            <person name="Hamelin R.C."/>
            <person name="Hirst M."/>
            <person name="Jones S.J.M."/>
            <person name="Bohlmann J."/>
            <person name="Breuil C."/>
        </authorList>
    </citation>
    <scope>NUCLEOTIDE SEQUENCE [LARGE SCALE GENOMIC DNA]</scope>
    <source>
        <strain evidence="8">kw1407 / UAMH 11150</strain>
    </source>
</reference>
<dbReference type="HOGENOM" id="CLU_008523_10_3_1"/>
<keyword evidence="4" id="KW-0732">Signal</keyword>
<evidence type="ECO:0000256" key="5">
    <source>
        <dbReference type="ARBA" id="ARBA00022801"/>
    </source>
</evidence>
<gene>
    <name evidence="7" type="ORF">CMQ_4117</name>
</gene>
<dbReference type="MEROPS" id="S10.016"/>
<protein>
    <submittedName>
        <fullName evidence="7">Carboxypeptidase</fullName>
    </submittedName>
</protein>
<dbReference type="PRINTS" id="PR00724">
    <property type="entry name" value="CRBOXYPTASEC"/>
</dbReference>
<organism evidence="8">
    <name type="scientific">Grosmannia clavigera (strain kw1407 / UAMH 11150)</name>
    <name type="common">Blue stain fungus</name>
    <name type="synonym">Graphiocladiella clavigera</name>
    <dbReference type="NCBI Taxonomy" id="655863"/>
    <lineage>
        <taxon>Eukaryota</taxon>
        <taxon>Fungi</taxon>
        <taxon>Dikarya</taxon>
        <taxon>Ascomycota</taxon>
        <taxon>Pezizomycotina</taxon>
        <taxon>Sordariomycetes</taxon>
        <taxon>Sordariomycetidae</taxon>
        <taxon>Ophiostomatales</taxon>
        <taxon>Ophiostomataceae</taxon>
        <taxon>Leptographium</taxon>
    </lineage>
</organism>
<dbReference type="EMBL" id="GL629735">
    <property type="protein sequence ID" value="EFX06048.1"/>
    <property type="molecule type" value="Genomic_DNA"/>
</dbReference>
<name>F0X9W8_GROCL</name>
<evidence type="ECO:0000256" key="4">
    <source>
        <dbReference type="ARBA" id="ARBA00022729"/>
    </source>
</evidence>